<evidence type="ECO:0000313" key="2">
    <source>
        <dbReference type="EMBL" id="RAI57339.1"/>
    </source>
</evidence>
<dbReference type="PANTHER" id="PTHR20883">
    <property type="entry name" value="PHYTANOYL-COA DIOXYGENASE DOMAIN CONTAINING 1"/>
    <property type="match status" value="1"/>
</dbReference>
<organism evidence="2 3">
    <name type="scientific">Roseicella frigidaeris</name>
    <dbReference type="NCBI Taxonomy" id="2230885"/>
    <lineage>
        <taxon>Bacteria</taxon>
        <taxon>Pseudomonadati</taxon>
        <taxon>Pseudomonadota</taxon>
        <taxon>Alphaproteobacteria</taxon>
        <taxon>Acetobacterales</taxon>
        <taxon>Roseomonadaceae</taxon>
        <taxon>Roseicella</taxon>
    </lineage>
</organism>
<dbReference type="EMBL" id="QLIX01000018">
    <property type="protein sequence ID" value="RAI57339.1"/>
    <property type="molecule type" value="Genomic_DNA"/>
</dbReference>
<keyword evidence="2" id="KW-0560">Oxidoreductase</keyword>
<dbReference type="RefSeq" id="WP_111471493.1">
    <property type="nucleotide sequence ID" value="NZ_QLIX01000018.1"/>
</dbReference>
<evidence type="ECO:0000313" key="3">
    <source>
        <dbReference type="Proteomes" id="UP000249065"/>
    </source>
</evidence>
<dbReference type="OrthoDB" id="9791262at2"/>
<keyword evidence="3" id="KW-1185">Reference proteome</keyword>
<comment type="caution">
    <text evidence="2">The sequence shown here is derived from an EMBL/GenBank/DDBJ whole genome shotgun (WGS) entry which is preliminary data.</text>
</comment>
<proteinExistence type="predicted"/>
<sequence length="386" mass="42106">MNKPVTQLGVDYGPEEAAMQAYLRQGEARAFALGNRGPLRLGPDGRIHPEILEAYWRCGFYVFEGVLGAAELADIEADIHAILDRLPVERGAAVDAQGRPALAADCKAPTLFWAKPLGDPMGGTAAANGRHPVKMFEPKASSDAPREIVYLILGSLQFSEAHLRVYGHPGLLAMAAAVNGDDFVPFNEALFIKEPGRGASVAWHQDGVTHWNSPDWDEGTHGFNFMAQLYGCTPANGVWVVPGSHKLGKVDIKARIAAAGTERLPDAVPIVCKPGDVAITNRQTVHGSFANTSPNWRVTLNFGFHRRRSVLGVEAGGVHNARAVYDAARIRERARVIGYGIDARRQRFPEETPYLYRPHAEAGETWRWDAAAKAGMRDYNLLDLSI</sequence>
<dbReference type="Gene3D" id="2.60.120.620">
    <property type="entry name" value="q2cbj1_9rhob like domain"/>
    <property type="match status" value="1"/>
</dbReference>
<dbReference type="Pfam" id="PF05721">
    <property type="entry name" value="PhyH"/>
    <property type="match status" value="1"/>
</dbReference>
<comment type="cofactor">
    <cofactor evidence="1">
        <name>Fe(2+)</name>
        <dbReference type="ChEBI" id="CHEBI:29033"/>
    </cofactor>
</comment>
<dbReference type="SUPFAM" id="SSF51197">
    <property type="entry name" value="Clavaminate synthase-like"/>
    <property type="match status" value="1"/>
</dbReference>
<evidence type="ECO:0000256" key="1">
    <source>
        <dbReference type="ARBA" id="ARBA00001954"/>
    </source>
</evidence>
<protein>
    <submittedName>
        <fullName evidence="2">Phytanoyl-CoA dioxygenase</fullName>
    </submittedName>
</protein>
<dbReference type="PANTHER" id="PTHR20883:SF48">
    <property type="entry name" value="ECTOINE DIOXYGENASE"/>
    <property type="match status" value="1"/>
</dbReference>
<dbReference type="AlphaFoldDB" id="A0A327M3L9"/>
<dbReference type="Proteomes" id="UP000249065">
    <property type="component" value="Unassembled WGS sequence"/>
</dbReference>
<dbReference type="GO" id="GO:0005506">
    <property type="term" value="F:iron ion binding"/>
    <property type="evidence" value="ECO:0007669"/>
    <property type="project" value="UniProtKB-ARBA"/>
</dbReference>
<dbReference type="InterPro" id="IPR008775">
    <property type="entry name" value="Phytyl_CoA_dOase-like"/>
</dbReference>
<reference evidence="3" key="1">
    <citation type="submission" date="2018-06" db="EMBL/GenBank/DDBJ databases">
        <authorList>
            <person name="Khan S.A."/>
        </authorList>
    </citation>
    <scope>NUCLEOTIDE SEQUENCE [LARGE SCALE GENOMIC DNA]</scope>
    <source>
        <strain evidence="3">DB-1506</strain>
    </source>
</reference>
<dbReference type="GO" id="GO:0016706">
    <property type="term" value="F:2-oxoglutarate-dependent dioxygenase activity"/>
    <property type="evidence" value="ECO:0007669"/>
    <property type="project" value="UniProtKB-ARBA"/>
</dbReference>
<name>A0A327M3L9_9PROT</name>
<gene>
    <name evidence="2" type="ORF">DOO78_19235</name>
</gene>
<keyword evidence="2" id="KW-0223">Dioxygenase</keyword>
<accession>A0A327M3L9</accession>